<evidence type="ECO:0000259" key="3">
    <source>
        <dbReference type="SMART" id="SM00854"/>
    </source>
</evidence>
<name>A0ABW3HCP9_9SPHN</name>
<feature type="domain" description="Capsule synthesis protein CapA" evidence="3">
    <location>
        <begin position="74"/>
        <end position="325"/>
    </location>
</feature>
<sequence length="402" mass="41966">MRFRSLAVILVGSVAAAAMAYPLGRTALLPAAELPPAEAAAESAPVPPAAEAPAPQLVAPAKAAVRAPAKGGYSVIGVGDIMMGSDYPSPIMDARVAPGADPADVIGPEMLRLFKGGDVVFGNYEGTIHTNSDNAKSCSNPAVCFTFRSPPFHAKYLASVGFTLVSNANNHSRDFGEANRAQTYRYLTGAGLAVSGADTPGTRIGVQTLPDGTRFALVAFGHNPGLMQVTDLARLTAMVHEADRVADVVMVSCHIGGEGEGRSAVTRQTEMFLGENRGNPYAFAHTAVDAGADIVFCHGPHIPRAIEVYKGRFIAYSLGNFWTYGRFNLSNTAGYAPIAALKVGADGALQSARIVSARQVKPGGPFLDPSGAAAARIEQLSRQDFPEAGIAIDADGNVSWRR</sequence>
<comment type="caution">
    <text evidence="4">The sequence shown here is derived from an EMBL/GenBank/DDBJ whole genome shotgun (WGS) entry which is preliminary data.</text>
</comment>
<dbReference type="CDD" id="cd07381">
    <property type="entry name" value="MPP_CapA"/>
    <property type="match status" value="1"/>
</dbReference>
<keyword evidence="5" id="KW-1185">Reference proteome</keyword>
<evidence type="ECO:0000256" key="2">
    <source>
        <dbReference type="SAM" id="SignalP"/>
    </source>
</evidence>
<evidence type="ECO:0000313" key="5">
    <source>
        <dbReference type="Proteomes" id="UP001596977"/>
    </source>
</evidence>
<dbReference type="SUPFAM" id="SSF56300">
    <property type="entry name" value="Metallo-dependent phosphatases"/>
    <property type="match status" value="1"/>
</dbReference>
<gene>
    <name evidence="4" type="ORF">ACFQ1E_12235</name>
</gene>
<keyword evidence="2" id="KW-0732">Signal</keyword>
<dbReference type="SMART" id="SM00854">
    <property type="entry name" value="PGA_cap"/>
    <property type="match status" value="1"/>
</dbReference>
<dbReference type="PANTHER" id="PTHR33393:SF11">
    <property type="entry name" value="POLYGLUTAMINE SYNTHESIS ACCESSORY PROTEIN RV0574C-RELATED"/>
    <property type="match status" value="1"/>
</dbReference>
<dbReference type="InterPro" id="IPR019079">
    <property type="entry name" value="Capsule_synth_CapA"/>
</dbReference>
<dbReference type="Pfam" id="PF09587">
    <property type="entry name" value="PGA_cap"/>
    <property type="match status" value="1"/>
</dbReference>
<protein>
    <submittedName>
        <fullName evidence="4">CapA family protein</fullName>
    </submittedName>
</protein>
<organism evidence="4 5">
    <name type="scientific">Sphingomonas canadensis</name>
    <dbReference type="NCBI Taxonomy" id="1219257"/>
    <lineage>
        <taxon>Bacteria</taxon>
        <taxon>Pseudomonadati</taxon>
        <taxon>Pseudomonadota</taxon>
        <taxon>Alphaproteobacteria</taxon>
        <taxon>Sphingomonadales</taxon>
        <taxon>Sphingomonadaceae</taxon>
        <taxon>Sphingomonas</taxon>
    </lineage>
</organism>
<dbReference type="RefSeq" id="WP_264944537.1">
    <property type="nucleotide sequence ID" value="NZ_JAPDRA010000005.1"/>
</dbReference>
<proteinExistence type="inferred from homology"/>
<dbReference type="InterPro" id="IPR052169">
    <property type="entry name" value="CW_Biosynth-Accessory"/>
</dbReference>
<dbReference type="PANTHER" id="PTHR33393">
    <property type="entry name" value="POLYGLUTAMINE SYNTHESIS ACCESSORY PROTEIN RV0574C-RELATED"/>
    <property type="match status" value="1"/>
</dbReference>
<comment type="similarity">
    <text evidence="1">Belongs to the CapA family.</text>
</comment>
<reference evidence="5" key="1">
    <citation type="journal article" date="2019" name="Int. J. Syst. Evol. Microbiol.">
        <title>The Global Catalogue of Microorganisms (GCM) 10K type strain sequencing project: providing services to taxonomists for standard genome sequencing and annotation.</title>
        <authorList>
            <consortium name="The Broad Institute Genomics Platform"/>
            <consortium name="The Broad Institute Genome Sequencing Center for Infectious Disease"/>
            <person name="Wu L."/>
            <person name="Ma J."/>
        </authorList>
    </citation>
    <scope>NUCLEOTIDE SEQUENCE [LARGE SCALE GENOMIC DNA]</scope>
    <source>
        <strain evidence="5">CCUG 62982</strain>
    </source>
</reference>
<dbReference type="EMBL" id="JBHTJG010000005">
    <property type="protein sequence ID" value="MFD0947109.1"/>
    <property type="molecule type" value="Genomic_DNA"/>
</dbReference>
<evidence type="ECO:0000313" key="4">
    <source>
        <dbReference type="EMBL" id="MFD0947109.1"/>
    </source>
</evidence>
<accession>A0ABW3HCP9</accession>
<feature type="chain" id="PRO_5047422674" evidence="2">
    <location>
        <begin position="21"/>
        <end position="402"/>
    </location>
</feature>
<dbReference type="InterPro" id="IPR029052">
    <property type="entry name" value="Metallo-depent_PP-like"/>
</dbReference>
<feature type="signal peptide" evidence="2">
    <location>
        <begin position="1"/>
        <end position="20"/>
    </location>
</feature>
<evidence type="ECO:0000256" key="1">
    <source>
        <dbReference type="ARBA" id="ARBA00005662"/>
    </source>
</evidence>
<dbReference type="Proteomes" id="UP001596977">
    <property type="component" value="Unassembled WGS sequence"/>
</dbReference>